<dbReference type="Proteomes" id="UP000011715">
    <property type="component" value="Unassembled WGS sequence"/>
</dbReference>
<dbReference type="EnsemblFungi" id="MAPG_08608T0">
    <property type="protein sequence ID" value="MAPG_08608T0"/>
    <property type="gene ID" value="MAPG_08608"/>
</dbReference>
<reference evidence="3" key="4">
    <citation type="journal article" date="2015" name="G3 (Bethesda)">
        <title>Genome sequences of three phytopathogenic species of the Magnaporthaceae family of fungi.</title>
        <authorList>
            <person name="Okagaki L.H."/>
            <person name="Nunes C.C."/>
            <person name="Sailsbery J."/>
            <person name="Clay B."/>
            <person name="Brown D."/>
            <person name="John T."/>
            <person name="Oh Y."/>
            <person name="Young N."/>
            <person name="Fitzgerald M."/>
            <person name="Haas B.J."/>
            <person name="Zeng Q."/>
            <person name="Young S."/>
            <person name="Adiconis X."/>
            <person name="Fan L."/>
            <person name="Levin J.Z."/>
            <person name="Mitchell T.K."/>
            <person name="Okubara P.A."/>
            <person name="Farman M.L."/>
            <person name="Kohn L.M."/>
            <person name="Birren B."/>
            <person name="Ma L.-J."/>
            <person name="Dean R.A."/>
        </authorList>
    </citation>
    <scope>NUCLEOTIDE SEQUENCE</scope>
    <source>
        <strain evidence="3">ATCC 64411 / 73-15</strain>
    </source>
</reference>
<dbReference type="EMBL" id="ADBL01002078">
    <property type="status" value="NOT_ANNOTATED_CDS"/>
    <property type="molecule type" value="Genomic_DNA"/>
</dbReference>
<dbReference type="VEuPathDB" id="FungiDB:MAPG_08608"/>
<evidence type="ECO:0000256" key="1">
    <source>
        <dbReference type="SAM" id="MobiDB-lite"/>
    </source>
</evidence>
<evidence type="ECO:0000313" key="3">
    <source>
        <dbReference type="EnsemblFungi" id="MAPG_08608T0"/>
    </source>
</evidence>
<name>A0A0C4E7T6_MAGP6</name>
<evidence type="ECO:0000313" key="4">
    <source>
        <dbReference type="Proteomes" id="UP000011715"/>
    </source>
</evidence>
<organism evidence="3 4">
    <name type="scientific">Magnaporthiopsis poae (strain ATCC 64411 / 73-15)</name>
    <name type="common">Kentucky bluegrass fungus</name>
    <name type="synonym">Magnaporthe poae</name>
    <dbReference type="NCBI Taxonomy" id="644358"/>
    <lineage>
        <taxon>Eukaryota</taxon>
        <taxon>Fungi</taxon>
        <taxon>Dikarya</taxon>
        <taxon>Ascomycota</taxon>
        <taxon>Pezizomycotina</taxon>
        <taxon>Sordariomycetes</taxon>
        <taxon>Sordariomycetidae</taxon>
        <taxon>Magnaporthales</taxon>
        <taxon>Magnaporthaceae</taxon>
        <taxon>Magnaporthiopsis</taxon>
    </lineage>
</organism>
<reference evidence="2" key="1">
    <citation type="submission" date="2010-05" db="EMBL/GenBank/DDBJ databases">
        <title>The Genome Sequence of Magnaporthe poae strain ATCC 64411.</title>
        <authorList>
            <consortium name="The Broad Institute Genome Sequencing Platform"/>
            <consortium name="Broad Institute Genome Sequencing Center for Infectious Disease"/>
            <person name="Ma L.-J."/>
            <person name="Dead R."/>
            <person name="Young S."/>
            <person name="Zeng Q."/>
            <person name="Koehrsen M."/>
            <person name="Alvarado L."/>
            <person name="Berlin A."/>
            <person name="Chapman S.B."/>
            <person name="Chen Z."/>
            <person name="Freedman E."/>
            <person name="Gellesch M."/>
            <person name="Goldberg J."/>
            <person name="Griggs A."/>
            <person name="Gujja S."/>
            <person name="Heilman E.R."/>
            <person name="Heiman D."/>
            <person name="Hepburn T."/>
            <person name="Howarth C."/>
            <person name="Jen D."/>
            <person name="Larson L."/>
            <person name="Mehta T."/>
            <person name="Neiman D."/>
            <person name="Pearson M."/>
            <person name="Roberts A."/>
            <person name="Saif S."/>
            <person name="Shea T."/>
            <person name="Shenoy N."/>
            <person name="Sisk P."/>
            <person name="Stolte C."/>
            <person name="Sykes S."/>
            <person name="Walk T."/>
            <person name="White J."/>
            <person name="Yandava C."/>
            <person name="Haas B."/>
            <person name="Nusbaum C."/>
            <person name="Birren B."/>
        </authorList>
    </citation>
    <scope>NUCLEOTIDE SEQUENCE</scope>
    <source>
        <strain evidence="2">ATCC 64411</strain>
    </source>
</reference>
<dbReference type="AlphaFoldDB" id="A0A0C4E7T6"/>
<sequence>MGKYDCRVRTGVGCGDGQPIMVSEGLRPPKQVWTLKLTYTIPHKGGGWESTVDENEAGIGLMERRLKYSGKAMAVVVLSPPGPPTIPSWMKYITRPPKIANYPKWGYVIYHCTYDNPDLTIIQDRETLVGGAHKDAVRQIFLAVSACLGTIHVRWTNISRHYLLTSHVISAAAAPKDRHPYHWTRNEGDSDDGDEVYTLSRRQ</sequence>
<reference evidence="2" key="3">
    <citation type="submission" date="2011-03" db="EMBL/GenBank/DDBJ databases">
        <title>Annotation of Magnaporthe poae ATCC 64411.</title>
        <authorList>
            <person name="Ma L.-J."/>
            <person name="Dead R."/>
            <person name="Young S.K."/>
            <person name="Zeng Q."/>
            <person name="Gargeya S."/>
            <person name="Fitzgerald M."/>
            <person name="Haas B."/>
            <person name="Abouelleil A."/>
            <person name="Alvarado L."/>
            <person name="Arachchi H.M."/>
            <person name="Berlin A."/>
            <person name="Brown A."/>
            <person name="Chapman S.B."/>
            <person name="Chen Z."/>
            <person name="Dunbar C."/>
            <person name="Freedman E."/>
            <person name="Gearin G."/>
            <person name="Gellesch M."/>
            <person name="Goldberg J."/>
            <person name="Griggs A."/>
            <person name="Gujja S."/>
            <person name="Heiman D."/>
            <person name="Howarth C."/>
            <person name="Larson L."/>
            <person name="Lui A."/>
            <person name="MacDonald P.J.P."/>
            <person name="Mehta T."/>
            <person name="Montmayeur A."/>
            <person name="Murphy C."/>
            <person name="Neiman D."/>
            <person name="Pearson M."/>
            <person name="Priest M."/>
            <person name="Roberts A."/>
            <person name="Saif S."/>
            <person name="Shea T."/>
            <person name="Shenoy N."/>
            <person name="Sisk P."/>
            <person name="Stolte C."/>
            <person name="Sykes S."/>
            <person name="Yandava C."/>
            <person name="Wortman J."/>
            <person name="Nusbaum C."/>
            <person name="Birren B."/>
        </authorList>
    </citation>
    <scope>NUCLEOTIDE SEQUENCE</scope>
    <source>
        <strain evidence="2">ATCC 64411</strain>
    </source>
</reference>
<protein>
    <submittedName>
        <fullName evidence="2 3">Uncharacterized protein</fullName>
    </submittedName>
</protein>
<proteinExistence type="predicted"/>
<accession>A0A0C4E7T6</accession>
<dbReference type="EMBL" id="GL876973">
    <property type="protein sequence ID" value="KLU89637.1"/>
    <property type="molecule type" value="Genomic_DNA"/>
</dbReference>
<reference evidence="3" key="5">
    <citation type="submission" date="2015-06" db="UniProtKB">
        <authorList>
            <consortium name="EnsemblFungi"/>
        </authorList>
    </citation>
    <scope>IDENTIFICATION</scope>
    <source>
        <strain evidence="3">ATCC 64411</strain>
    </source>
</reference>
<gene>
    <name evidence="2" type="ORF">MAPG_08608</name>
</gene>
<evidence type="ECO:0000313" key="2">
    <source>
        <dbReference type="EMBL" id="KLU89637.1"/>
    </source>
</evidence>
<feature type="region of interest" description="Disordered" evidence="1">
    <location>
        <begin position="180"/>
        <end position="203"/>
    </location>
</feature>
<reference evidence="4" key="2">
    <citation type="submission" date="2010-05" db="EMBL/GenBank/DDBJ databases">
        <title>The genome sequence of Magnaporthe poae strain ATCC 64411.</title>
        <authorList>
            <person name="Ma L.-J."/>
            <person name="Dead R."/>
            <person name="Young S."/>
            <person name="Zeng Q."/>
            <person name="Koehrsen M."/>
            <person name="Alvarado L."/>
            <person name="Berlin A."/>
            <person name="Chapman S.B."/>
            <person name="Chen Z."/>
            <person name="Freedman E."/>
            <person name="Gellesch M."/>
            <person name="Goldberg J."/>
            <person name="Griggs A."/>
            <person name="Gujja S."/>
            <person name="Heilman E.R."/>
            <person name="Heiman D."/>
            <person name="Hepburn T."/>
            <person name="Howarth C."/>
            <person name="Jen D."/>
            <person name="Larson L."/>
            <person name="Mehta T."/>
            <person name="Neiman D."/>
            <person name="Pearson M."/>
            <person name="Roberts A."/>
            <person name="Saif S."/>
            <person name="Shea T."/>
            <person name="Shenoy N."/>
            <person name="Sisk P."/>
            <person name="Stolte C."/>
            <person name="Sykes S."/>
            <person name="Walk T."/>
            <person name="White J."/>
            <person name="Yandava C."/>
            <person name="Haas B."/>
            <person name="Nusbaum C."/>
            <person name="Birren B."/>
        </authorList>
    </citation>
    <scope>NUCLEOTIDE SEQUENCE [LARGE SCALE GENOMIC DNA]</scope>
    <source>
        <strain evidence="4">ATCC 64411 / 73-15</strain>
    </source>
</reference>
<keyword evidence="4" id="KW-1185">Reference proteome</keyword>